<evidence type="ECO:0000313" key="2">
    <source>
        <dbReference type="EMBL" id="KAK0509939.1"/>
    </source>
</evidence>
<organism evidence="2 3">
    <name type="scientific">Cladonia borealis</name>
    <dbReference type="NCBI Taxonomy" id="184061"/>
    <lineage>
        <taxon>Eukaryota</taxon>
        <taxon>Fungi</taxon>
        <taxon>Dikarya</taxon>
        <taxon>Ascomycota</taxon>
        <taxon>Pezizomycotina</taxon>
        <taxon>Lecanoromycetes</taxon>
        <taxon>OSLEUM clade</taxon>
        <taxon>Lecanoromycetidae</taxon>
        <taxon>Lecanorales</taxon>
        <taxon>Lecanorineae</taxon>
        <taxon>Cladoniaceae</taxon>
        <taxon>Cladonia</taxon>
    </lineage>
</organism>
<gene>
    <name evidence="2" type="ORF">JMJ35_007333</name>
</gene>
<feature type="compositionally biased region" description="Polar residues" evidence="1">
    <location>
        <begin position="1"/>
        <end position="13"/>
    </location>
</feature>
<sequence length="513" mass="56738">MSHSNESDQSFISARSDMSDDGSTDADAAPPFERTSSATERSRVLTEAENQAINEKIDRLIAVIQAGRQLRFSPDPHTGNVDISVAHDKSDVDDGRSDVEADIAASPENFGNIIRTGDGRQRILSPNSILSDSTDISKIMRYHSSSEWEPALTLVHNRAAVKHVPEGQIPPPVLKRDPGEVRGAIRRDSKHFTYWGRNDVKVAPIASIPLDFNKPLPIATPSVHSAGSDLDCSSPLFEKSFQRLMRETSGDLPRSEDANQDSWSSGIGDRVSDWLERVPVSRENTDATRKRQSFKVFQDKVLNRGRKSLTASKALRDVSNLRRPGHLQHNSFAQTSQVAKTIGNPVRPGKSGTQIQPFGGAANAESRRSFIEAKWPVLVSSHNSGRKGRPTTMHQKLADLAQSIPHPRQRRRKNPSPPKSSLQHPNRTADFDLALARLEGHAPPRQYSPIQRYADDTGVYNPDVLVESRRLRPCQPVPMRVLPFGLSTVERLEQEVTEGAGDTTIQTEHCAEV</sequence>
<dbReference type="EMBL" id="JAFEKC020000017">
    <property type="protein sequence ID" value="KAK0509939.1"/>
    <property type="molecule type" value="Genomic_DNA"/>
</dbReference>
<name>A0AA39V3I5_9LECA</name>
<feature type="region of interest" description="Disordered" evidence="1">
    <location>
        <begin position="1"/>
        <end position="44"/>
    </location>
</feature>
<comment type="caution">
    <text evidence="2">The sequence shown here is derived from an EMBL/GenBank/DDBJ whole genome shotgun (WGS) entry which is preliminary data.</text>
</comment>
<feature type="region of interest" description="Disordered" evidence="1">
    <location>
        <begin position="400"/>
        <end position="426"/>
    </location>
</feature>
<dbReference type="Proteomes" id="UP001166286">
    <property type="component" value="Unassembled WGS sequence"/>
</dbReference>
<evidence type="ECO:0000313" key="3">
    <source>
        <dbReference type="Proteomes" id="UP001166286"/>
    </source>
</evidence>
<evidence type="ECO:0000256" key="1">
    <source>
        <dbReference type="SAM" id="MobiDB-lite"/>
    </source>
</evidence>
<keyword evidence="3" id="KW-1185">Reference proteome</keyword>
<protein>
    <submittedName>
        <fullName evidence="2">Uncharacterized protein</fullName>
    </submittedName>
</protein>
<dbReference type="AlphaFoldDB" id="A0AA39V3I5"/>
<proteinExistence type="predicted"/>
<reference evidence="2" key="1">
    <citation type="submission" date="2023-03" db="EMBL/GenBank/DDBJ databases">
        <title>Complete genome of Cladonia borealis.</title>
        <authorList>
            <person name="Park H."/>
        </authorList>
    </citation>
    <scope>NUCLEOTIDE SEQUENCE</scope>
    <source>
        <strain evidence="2">ANT050790</strain>
    </source>
</reference>
<accession>A0AA39V3I5</accession>